<evidence type="ECO:0000313" key="2">
    <source>
        <dbReference type="EMBL" id="WOE76409.1"/>
    </source>
</evidence>
<reference evidence="2 3" key="1">
    <citation type="submission" date="2023-10" db="EMBL/GenBank/DDBJ databases">
        <title>Complete genome sequence of a Sphingomonadaceae bacterium.</title>
        <authorList>
            <person name="Yan C."/>
        </authorList>
    </citation>
    <scope>NUCLEOTIDE SEQUENCE [LARGE SCALE GENOMIC DNA]</scope>
    <source>
        <strain evidence="2 3">SCSIO 66989</strain>
    </source>
</reference>
<name>A0AA97F8I4_9SPHN</name>
<sequence>MKLLHLMTAAAVAAVSLTVVADVAEARKRHHHHHHHDWDNRRDARRAGIIAGTAAAGISRAVANDNARDHYRECMDYYGFNNRYERYCREEYYRDQYRGRRAARRAGVVVGLGVREIVRD</sequence>
<organism evidence="2 3">
    <name type="scientific">Alterisphingorhabdus coralli</name>
    <dbReference type="NCBI Taxonomy" id="3071408"/>
    <lineage>
        <taxon>Bacteria</taxon>
        <taxon>Pseudomonadati</taxon>
        <taxon>Pseudomonadota</taxon>
        <taxon>Alphaproteobacteria</taxon>
        <taxon>Sphingomonadales</taxon>
        <taxon>Sphingomonadaceae</taxon>
        <taxon>Alterisphingorhabdus (ex Yan et al. 2024)</taxon>
    </lineage>
</organism>
<keyword evidence="3" id="KW-1185">Reference proteome</keyword>
<feature type="signal peptide" evidence="1">
    <location>
        <begin position="1"/>
        <end position="21"/>
    </location>
</feature>
<protein>
    <submittedName>
        <fullName evidence="2">Uncharacterized protein</fullName>
    </submittedName>
</protein>
<feature type="chain" id="PRO_5041703253" evidence="1">
    <location>
        <begin position="22"/>
        <end position="120"/>
    </location>
</feature>
<gene>
    <name evidence="2" type="ORF">RB602_06760</name>
</gene>
<proteinExistence type="predicted"/>
<keyword evidence="1" id="KW-0732">Signal</keyword>
<dbReference type="KEGG" id="acoa:RB602_06760"/>
<evidence type="ECO:0000313" key="3">
    <source>
        <dbReference type="Proteomes" id="UP001302429"/>
    </source>
</evidence>
<accession>A0AA97F8I4</accession>
<dbReference type="EMBL" id="CP136594">
    <property type="protein sequence ID" value="WOE76409.1"/>
    <property type="molecule type" value="Genomic_DNA"/>
</dbReference>
<evidence type="ECO:0000256" key="1">
    <source>
        <dbReference type="SAM" id="SignalP"/>
    </source>
</evidence>
<dbReference type="AlphaFoldDB" id="A0AA97F8I4"/>
<dbReference type="Proteomes" id="UP001302429">
    <property type="component" value="Chromosome"/>
</dbReference>
<dbReference type="RefSeq" id="WP_317084091.1">
    <property type="nucleotide sequence ID" value="NZ_CP136594.1"/>
</dbReference>